<keyword evidence="2" id="KW-1185">Reference proteome</keyword>
<dbReference type="PANTHER" id="PTHR31855">
    <property type="entry name" value="GUANINE NUCLEOTIDE EXCHANGE C9ORF72"/>
    <property type="match status" value="1"/>
</dbReference>
<proteinExistence type="predicted"/>
<dbReference type="VEuPathDB" id="TrichDB:TVAGG3_0935340"/>
<dbReference type="SMR" id="A2DPM1"/>
<reference evidence="1" key="1">
    <citation type="submission" date="2006-10" db="EMBL/GenBank/DDBJ databases">
        <authorList>
            <person name="Amadeo P."/>
            <person name="Zhao Q."/>
            <person name="Wortman J."/>
            <person name="Fraser-Liggett C."/>
            <person name="Carlton J."/>
        </authorList>
    </citation>
    <scope>NUCLEOTIDE SEQUENCE</scope>
    <source>
        <strain evidence="1">G3</strain>
    </source>
</reference>
<dbReference type="InterPro" id="IPR027819">
    <property type="entry name" value="C9orf72"/>
</dbReference>
<dbReference type="AlphaFoldDB" id="A2DPM1"/>
<dbReference type="Proteomes" id="UP000001542">
    <property type="component" value="Unassembled WGS sequence"/>
</dbReference>
<organism evidence="1 2">
    <name type="scientific">Trichomonas vaginalis (strain ATCC PRA-98 / G3)</name>
    <dbReference type="NCBI Taxonomy" id="412133"/>
    <lineage>
        <taxon>Eukaryota</taxon>
        <taxon>Metamonada</taxon>
        <taxon>Parabasalia</taxon>
        <taxon>Trichomonadida</taxon>
        <taxon>Trichomonadidae</taxon>
        <taxon>Trichomonas</taxon>
    </lineage>
</organism>
<gene>
    <name evidence="1" type="ORF">TVAG_235020</name>
</gene>
<dbReference type="GO" id="GO:0005085">
    <property type="term" value="F:guanyl-nucleotide exchange factor activity"/>
    <property type="evidence" value="ECO:0007669"/>
    <property type="project" value="InterPro"/>
</dbReference>
<accession>A2DPM1</accession>
<dbReference type="KEGG" id="tva:4775622"/>
<dbReference type="OrthoDB" id="10596296at2759"/>
<sequence length="376" mass="43157">MGEPTLLCGISSLDLLSGVQILEKWQFGDLMISEPLEDIFKLSLSNLYRQDPKYFTDAVTIIAEINCLNIATISSVFYLQRKNLATYISLTYIFRLSSIRKCDLQHPSLIKFCKIFSQQIKDAITQNEPLKKLEPAILQSKSDLNIFFTSGVQLNTFVQIDYSSVSFYALCLTSHLQTGMTSVIEVDPYEPYLDLANFLLFFTFPFQRNYASFEVHDRYIPGLSIQIISRQQKPDDEFFNSFKRPITYIRLREKKVFSIGNIHYEKITQTSSRNRKIIKQLQVPAPWPLATVVILLEMPENQRVKGCQLQLESLTNISLNFLSVLSEKIPNNDAMTQAIINDICHEIKISGKDDFQIIFSVASMFDPSIISKYVKT</sequence>
<protein>
    <submittedName>
        <fullName evidence="1">Uncharacterized protein</fullName>
    </submittedName>
</protein>
<dbReference type="PANTHER" id="PTHR31855:SF2">
    <property type="entry name" value="GUANINE NUCLEOTIDE EXCHANGE FACTOR C9ORF72"/>
    <property type="match status" value="1"/>
</dbReference>
<evidence type="ECO:0000313" key="1">
    <source>
        <dbReference type="EMBL" id="EAY17621.1"/>
    </source>
</evidence>
<dbReference type="EMBL" id="DS113228">
    <property type="protein sequence ID" value="EAY17621.1"/>
    <property type="molecule type" value="Genomic_DNA"/>
</dbReference>
<dbReference type="PROSITE" id="PS51835">
    <property type="entry name" value="DENN_C9ORF72"/>
    <property type="match status" value="1"/>
</dbReference>
<dbReference type="RefSeq" id="XP_001329756.1">
    <property type="nucleotide sequence ID" value="XM_001329721.1"/>
</dbReference>
<dbReference type="VEuPathDB" id="TrichDB:TVAG_235020"/>
<name>A2DPM1_TRIV3</name>
<dbReference type="InParanoid" id="A2DPM1"/>
<evidence type="ECO:0000313" key="2">
    <source>
        <dbReference type="Proteomes" id="UP000001542"/>
    </source>
</evidence>
<dbReference type="Pfam" id="PF15019">
    <property type="entry name" value="C9orf72-like"/>
    <property type="match status" value="1"/>
</dbReference>
<reference evidence="1" key="2">
    <citation type="journal article" date="2007" name="Science">
        <title>Draft genome sequence of the sexually transmitted pathogen Trichomonas vaginalis.</title>
        <authorList>
            <person name="Carlton J.M."/>
            <person name="Hirt R.P."/>
            <person name="Silva J.C."/>
            <person name="Delcher A.L."/>
            <person name="Schatz M."/>
            <person name="Zhao Q."/>
            <person name="Wortman J.R."/>
            <person name="Bidwell S.L."/>
            <person name="Alsmark U.C.M."/>
            <person name="Besteiro S."/>
            <person name="Sicheritz-Ponten T."/>
            <person name="Noel C.J."/>
            <person name="Dacks J.B."/>
            <person name="Foster P.G."/>
            <person name="Simillion C."/>
            <person name="Van de Peer Y."/>
            <person name="Miranda-Saavedra D."/>
            <person name="Barton G.J."/>
            <person name="Westrop G.D."/>
            <person name="Mueller S."/>
            <person name="Dessi D."/>
            <person name="Fiori P.L."/>
            <person name="Ren Q."/>
            <person name="Paulsen I."/>
            <person name="Zhang H."/>
            <person name="Bastida-Corcuera F.D."/>
            <person name="Simoes-Barbosa A."/>
            <person name="Brown M.T."/>
            <person name="Hayes R.D."/>
            <person name="Mukherjee M."/>
            <person name="Okumura C.Y."/>
            <person name="Schneider R."/>
            <person name="Smith A.J."/>
            <person name="Vanacova S."/>
            <person name="Villalvazo M."/>
            <person name="Haas B.J."/>
            <person name="Pertea M."/>
            <person name="Feldblyum T.V."/>
            <person name="Utterback T.R."/>
            <person name="Shu C.L."/>
            <person name="Osoegawa K."/>
            <person name="de Jong P.J."/>
            <person name="Hrdy I."/>
            <person name="Horvathova L."/>
            <person name="Zubacova Z."/>
            <person name="Dolezal P."/>
            <person name="Malik S.B."/>
            <person name="Logsdon J.M. Jr."/>
            <person name="Henze K."/>
            <person name="Gupta A."/>
            <person name="Wang C.C."/>
            <person name="Dunne R.L."/>
            <person name="Upcroft J.A."/>
            <person name="Upcroft P."/>
            <person name="White O."/>
            <person name="Salzberg S.L."/>
            <person name="Tang P."/>
            <person name="Chiu C.-H."/>
            <person name="Lee Y.-S."/>
            <person name="Embley T.M."/>
            <person name="Coombs G.H."/>
            <person name="Mottram J.C."/>
            <person name="Tachezy J."/>
            <person name="Fraser-Liggett C.M."/>
            <person name="Johnson P.J."/>
        </authorList>
    </citation>
    <scope>NUCLEOTIDE SEQUENCE [LARGE SCALE GENOMIC DNA]</scope>
    <source>
        <strain evidence="1">G3</strain>
    </source>
</reference>